<comment type="caution">
    <text evidence="3">The sequence shown here is derived from an EMBL/GenBank/DDBJ whole genome shotgun (WGS) entry which is preliminary data.</text>
</comment>
<gene>
    <name evidence="3" type="ORF">PFLU3_39700</name>
</gene>
<sequence length="818" mass="89131">MTFPAVGAPLPINNIAPTTPKSWDSPGDRFTLKTSKDKFIESVTKDLNSGQLSPEVNRMAEAVLSPGKPGLPKVQVKTFAVDGIQAKDIMFIQRVPPVPEGPNVVLFIPDDKGGSFLPFKTVEDMNAGLKKLAGDPQWLQAFSAHFAVDVLPEKKKRVIDTMIDFKNNKINAIVGPYANEGVDIFARLDKGTSEPPTAVNGLTNLQEEHTSPDGRVLYSGLLPDGKKIYYQYDSYGNLLGSDKKDVFVFVKNGLNSHKPVVPLTEREASNTLYDQSMENVGADDLRGLYEELLTHLEHPFSGIADALNALGINKKTADTVERYLDNPFSALLLDLNKSNQIGNVFGVDKATMNSVLKGVGDIAQGFVPFYGQARGLGTLLAKAIRNEPMTKQEVRDMADAMALKPNSPARKNLAASEPIGKPARLPSSLQEAQTKAPLEKPPVTPGNVEILPRPHAYPGFKEIELGGTKYFVAETPDAVDGVHYQLWEPDPNTPSKLMKAEGLAKLGDSGAWALGEALPPPTGAAKDMQAMVLDGETFYTYKKPNNMGHYELYRIDPNNPEKITSANQFATHESGQWTRVGLRGGGRLSRILSPKYKQAGEALDSTIEKFNRAFQAIKNGQSVQSVLTEKELKTFGGQMSELEGSNAELFPHVEDYVHADSDSFNEPLRAGQTTLELTAFLNEFEQLKSYKGTAYRSAFVTPEGAERIKNGVGQVFLDDGVQSGSVSAFNSADWEGWATNVAHKRGNASQPVVFVMDETIPKKNLSTGFLPDHVAVGPKTPMKVLSVKEQGGRLFVYMTAPTGAPEHAYNIYNGNKAY</sequence>
<organism evidence="3 4">
    <name type="scientific">Pseudomonas fluorescens</name>
    <dbReference type="NCBI Taxonomy" id="294"/>
    <lineage>
        <taxon>Bacteria</taxon>
        <taxon>Pseudomonadati</taxon>
        <taxon>Pseudomonadota</taxon>
        <taxon>Gammaproteobacteria</taxon>
        <taxon>Pseudomonadales</taxon>
        <taxon>Pseudomonadaceae</taxon>
        <taxon>Pseudomonas</taxon>
    </lineage>
</organism>
<dbReference type="PATRIC" id="fig|294.125.peg.4075"/>
<dbReference type="AlphaFoldDB" id="A0A0D0TEU0"/>
<dbReference type="Proteomes" id="UP000032210">
    <property type="component" value="Unassembled WGS sequence"/>
</dbReference>
<accession>A0A0D0TEU0</accession>
<evidence type="ECO:0000313" key="3">
    <source>
        <dbReference type="EMBL" id="KIR20574.1"/>
    </source>
</evidence>
<dbReference type="InterPro" id="IPR046673">
    <property type="entry name" value="ToxA_N"/>
</dbReference>
<reference evidence="3 4" key="1">
    <citation type="submission" date="2015-01" db="EMBL/GenBank/DDBJ databases">
        <title>Genome sequence of the beneficial rhizobacterium Pseudomonas fluorescens 2-79.</title>
        <authorList>
            <person name="Thuermer A."/>
            <person name="Daniel R."/>
        </authorList>
    </citation>
    <scope>NUCLEOTIDE SEQUENCE [LARGE SCALE GENOMIC DNA]</scope>
    <source>
        <strain evidence="3 4">2-79</strain>
    </source>
</reference>
<proteinExistence type="predicted"/>
<feature type="region of interest" description="Disordered" evidence="1">
    <location>
        <begin position="407"/>
        <end position="450"/>
    </location>
</feature>
<dbReference type="RefSeq" id="WP_052501161.1">
    <property type="nucleotide sequence ID" value="NZ_JXCQ01000043.1"/>
</dbReference>
<dbReference type="EMBL" id="JXCQ01000043">
    <property type="protein sequence ID" value="KIR20574.1"/>
    <property type="molecule type" value="Genomic_DNA"/>
</dbReference>
<feature type="domain" description="Dermonecrotic toxin N-terminal" evidence="2">
    <location>
        <begin position="34"/>
        <end position="147"/>
    </location>
</feature>
<name>A0A0D0TEU0_PSEFL</name>
<evidence type="ECO:0000256" key="1">
    <source>
        <dbReference type="SAM" id="MobiDB-lite"/>
    </source>
</evidence>
<evidence type="ECO:0000259" key="2">
    <source>
        <dbReference type="Pfam" id="PF20178"/>
    </source>
</evidence>
<dbReference type="Pfam" id="PF20178">
    <property type="entry name" value="ToxA_N"/>
    <property type="match status" value="1"/>
</dbReference>
<evidence type="ECO:0000313" key="4">
    <source>
        <dbReference type="Proteomes" id="UP000032210"/>
    </source>
</evidence>
<protein>
    <recommendedName>
        <fullName evidence="2">Dermonecrotic toxin N-terminal domain-containing protein</fullName>
    </recommendedName>
</protein>